<dbReference type="eggNOG" id="COG3631">
    <property type="taxonomic scope" value="Bacteria"/>
</dbReference>
<dbReference type="EMBL" id="CM001403">
    <property type="protein sequence ID" value="EHQ28795.1"/>
    <property type="molecule type" value="Genomic_DNA"/>
</dbReference>
<protein>
    <recommendedName>
        <fullName evidence="1">SnoaL-like domain-containing protein</fullName>
    </recommendedName>
</protein>
<evidence type="ECO:0000313" key="3">
    <source>
        <dbReference type="Proteomes" id="UP000002774"/>
    </source>
</evidence>
<dbReference type="Proteomes" id="UP000002774">
    <property type="component" value="Chromosome"/>
</dbReference>
<gene>
    <name evidence="2" type="ORF">Mucpa_4710</name>
</gene>
<dbReference type="Pfam" id="PF12680">
    <property type="entry name" value="SnoaL_2"/>
    <property type="match status" value="1"/>
</dbReference>
<feature type="domain" description="SnoaL-like" evidence="1">
    <location>
        <begin position="7"/>
        <end position="107"/>
    </location>
</feature>
<dbReference type="InterPro" id="IPR037401">
    <property type="entry name" value="SnoaL-like"/>
</dbReference>
<accession>H1Y0Q5</accession>
<dbReference type="HOGENOM" id="CLU_120970_0_0_10"/>
<organism evidence="2 3">
    <name type="scientific">Mucilaginibacter paludis DSM 18603</name>
    <dbReference type="NCBI Taxonomy" id="714943"/>
    <lineage>
        <taxon>Bacteria</taxon>
        <taxon>Pseudomonadati</taxon>
        <taxon>Bacteroidota</taxon>
        <taxon>Sphingobacteriia</taxon>
        <taxon>Sphingobacteriales</taxon>
        <taxon>Sphingobacteriaceae</taxon>
        <taxon>Mucilaginibacter</taxon>
    </lineage>
</organism>
<sequence>MDNKQLIEKFYRSFAAADAEGMVSCYADNIEFKDPAFGLLKGKDVKNMWRMLLKNPNIKVTVSDIKADDQTGSANWVAVYTFSRTGREVTNRVSAKFEFQDGKIIKHTDFFNLWKWAGQAMGVMGYLLGWTPLMQNKIRKQALTLLGKYDS</sequence>
<evidence type="ECO:0000313" key="2">
    <source>
        <dbReference type="EMBL" id="EHQ28795.1"/>
    </source>
</evidence>
<dbReference type="SUPFAM" id="SSF54427">
    <property type="entry name" value="NTF2-like"/>
    <property type="match status" value="1"/>
</dbReference>
<dbReference type="AlphaFoldDB" id="H1Y0Q5"/>
<dbReference type="Gene3D" id="3.10.450.50">
    <property type="match status" value="1"/>
</dbReference>
<reference evidence="2" key="1">
    <citation type="submission" date="2011-09" db="EMBL/GenBank/DDBJ databases">
        <title>The permanent draft genome of Mucilaginibacter paludis DSM 18603.</title>
        <authorList>
            <consortium name="US DOE Joint Genome Institute (JGI-PGF)"/>
            <person name="Lucas S."/>
            <person name="Han J."/>
            <person name="Lapidus A."/>
            <person name="Bruce D."/>
            <person name="Goodwin L."/>
            <person name="Pitluck S."/>
            <person name="Peters L."/>
            <person name="Kyrpides N."/>
            <person name="Mavromatis K."/>
            <person name="Ivanova N."/>
            <person name="Mikhailova N."/>
            <person name="Held B."/>
            <person name="Detter J.C."/>
            <person name="Tapia R."/>
            <person name="Han C."/>
            <person name="Land M."/>
            <person name="Hauser L."/>
            <person name="Markowitz V."/>
            <person name="Cheng J.-F."/>
            <person name="Hugenholtz P."/>
            <person name="Woyke T."/>
            <person name="Wu D."/>
            <person name="Tindall B."/>
            <person name="Brambilla E."/>
            <person name="Klenk H.-P."/>
            <person name="Eisen J.A."/>
        </authorList>
    </citation>
    <scope>NUCLEOTIDE SEQUENCE [LARGE SCALE GENOMIC DNA]</scope>
    <source>
        <strain evidence="2">DSM 18603</strain>
    </source>
</reference>
<keyword evidence="3" id="KW-1185">Reference proteome</keyword>
<dbReference type="STRING" id="714943.Mucpa_4710"/>
<evidence type="ECO:0000259" key="1">
    <source>
        <dbReference type="Pfam" id="PF12680"/>
    </source>
</evidence>
<name>H1Y0Q5_9SPHI</name>
<dbReference type="InterPro" id="IPR032710">
    <property type="entry name" value="NTF2-like_dom_sf"/>
</dbReference>
<proteinExistence type="predicted"/>